<keyword evidence="7" id="KW-0539">Nucleus</keyword>
<reference evidence="8" key="1">
    <citation type="submission" date="2020-11" db="EMBL/GenBank/DDBJ databases">
        <authorList>
            <person name="Tran Van P."/>
        </authorList>
    </citation>
    <scope>NUCLEOTIDE SEQUENCE</scope>
</reference>
<dbReference type="GO" id="GO:0005737">
    <property type="term" value="C:cytoplasm"/>
    <property type="evidence" value="ECO:0007669"/>
    <property type="project" value="UniProtKB-SubCell"/>
</dbReference>
<evidence type="ECO:0000256" key="6">
    <source>
        <dbReference type="ARBA" id="ARBA00022927"/>
    </source>
</evidence>
<keyword evidence="6" id="KW-0653">Protein transport</keyword>
<name>A0A7R8WC06_9CRUS</name>
<proteinExistence type="inferred from homology"/>
<dbReference type="InterPro" id="IPR044189">
    <property type="entry name" value="XPO4/7-like"/>
</dbReference>
<comment type="similarity">
    <text evidence="3">Belongs to the exportin family.</text>
</comment>
<evidence type="ECO:0000313" key="8">
    <source>
        <dbReference type="EMBL" id="CAD7226564.1"/>
    </source>
</evidence>
<dbReference type="AlphaFoldDB" id="A0A7R8WC06"/>
<dbReference type="PANTHER" id="PTHR12596:SF1">
    <property type="entry name" value="EXPORTIN-4"/>
    <property type="match status" value="1"/>
</dbReference>
<comment type="subcellular location">
    <subcellularLocation>
        <location evidence="2">Cytoplasm</location>
    </subcellularLocation>
    <subcellularLocation>
        <location evidence="1">Nucleus</location>
    </subcellularLocation>
</comment>
<dbReference type="PANTHER" id="PTHR12596">
    <property type="entry name" value="EXPORTIN 4,7-RELATED"/>
    <property type="match status" value="1"/>
</dbReference>
<dbReference type="GO" id="GO:0005643">
    <property type="term" value="C:nuclear pore"/>
    <property type="evidence" value="ECO:0007669"/>
    <property type="project" value="TreeGrafter"/>
</dbReference>
<evidence type="ECO:0000256" key="1">
    <source>
        <dbReference type="ARBA" id="ARBA00004123"/>
    </source>
</evidence>
<keyword evidence="5" id="KW-0963">Cytoplasm</keyword>
<evidence type="ECO:0000256" key="3">
    <source>
        <dbReference type="ARBA" id="ARBA00009466"/>
    </source>
</evidence>
<dbReference type="GO" id="GO:0006611">
    <property type="term" value="P:protein export from nucleus"/>
    <property type="evidence" value="ECO:0007669"/>
    <property type="project" value="TreeGrafter"/>
</dbReference>
<dbReference type="OrthoDB" id="5548448at2759"/>
<dbReference type="GO" id="GO:0005049">
    <property type="term" value="F:nuclear export signal receptor activity"/>
    <property type="evidence" value="ECO:0007669"/>
    <property type="project" value="InterPro"/>
</dbReference>
<protein>
    <submittedName>
        <fullName evidence="8">Uncharacterized protein</fullName>
    </submittedName>
</protein>
<feature type="non-terminal residue" evidence="8">
    <location>
        <position position="1"/>
    </location>
</feature>
<organism evidence="8">
    <name type="scientific">Cyprideis torosa</name>
    <dbReference type="NCBI Taxonomy" id="163714"/>
    <lineage>
        <taxon>Eukaryota</taxon>
        <taxon>Metazoa</taxon>
        <taxon>Ecdysozoa</taxon>
        <taxon>Arthropoda</taxon>
        <taxon>Crustacea</taxon>
        <taxon>Oligostraca</taxon>
        <taxon>Ostracoda</taxon>
        <taxon>Podocopa</taxon>
        <taxon>Podocopida</taxon>
        <taxon>Cytherocopina</taxon>
        <taxon>Cytheroidea</taxon>
        <taxon>Cytherideidae</taxon>
        <taxon>Cyprideis</taxon>
    </lineage>
</organism>
<evidence type="ECO:0000256" key="2">
    <source>
        <dbReference type="ARBA" id="ARBA00004496"/>
    </source>
</evidence>
<evidence type="ECO:0000256" key="5">
    <source>
        <dbReference type="ARBA" id="ARBA00022490"/>
    </source>
</evidence>
<evidence type="ECO:0000256" key="4">
    <source>
        <dbReference type="ARBA" id="ARBA00022448"/>
    </source>
</evidence>
<gene>
    <name evidence="8" type="ORF">CTOB1V02_LOCUS4481</name>
</gene>
<accession>A0A7R8WC06</accession>
<dbReference type="EMBL" id="OB660864">
    <property type="protein sequence ID" value="CAD7226564.1"/>
    <property type="molecule type" value="Genomic_DNA"/>
</dbReference>
<keyword evidence="4" id="KW-0813">Transport</keyword>
<evidence type="ECO:0000256" key="7">
    <source>
        <dbReference type="ARBA" id="ARBA00023242"/>
    </source>
</evidence>
<sequence>FCRRIVSQVETVSFRPPKDWADLIFQDGLVPFLFEVYLHVFALPPNSPCVEDLRQSASLCLLQLASLSDEVLMLQAGERREPGILSQRSQQFLKAFMEGFLKVIERPPVSGAQALNLGAILRRLLIFYAPASIAKTSIDAAILLLQRMSSLTLSLVQAAAQEDMDASSDDHEFMEALDKILEAWLIISHDFAESKIFPRDVFQSCCLQVWDTYLQCRLCPPNGVRAMTEGDLGEEMKEQDETDEVRFAGQLTCIGHIGRKIPAHSTSLLETLFASQISALRLGLASNSSTTLIPVFEDLHWLLLISLTTLCTPGDGEAPNIPGDIMDFSIKAHREQEQAKGPVAPAPALEGLEVISSAPSDFQASQDPVIKIFRLTFGLCEVFVKTPPASMSPQLGSSLLKFLSRFAACFLIPKEELYPESEATWMLLNSAQKGSFASLPPRAQRNLLMCFVRSLCALEQPQDKKDALSKIVSPYLNSLATLLESPLLVKEKDKASPQLTLLLEPIRGAILGTTHSTCSLIHQLILPLLDRLPHLIVPFADDALLMEAILDLFGTYVETILTQLPQDEAHDAFRVCLNTVRAYAEVNRNTRSRSNEKDDEFGDLAQVIRILHGILYRDFFTTTIPERTGWEEENRDSWHPRP</sequence>